<dbReference type="SUPFAM" id="SSF46785">
    <property type="entry name" value="Winged helix' DNA-binding domain"/>
    <property type="match status" value="1"/>
</dbReference>
<dbReference type="GO" id="GO:0000981">
    <property type="term" value="F:DNA-binding transcription factor activity, RNA polymerase II-specific"/>
    <property type="evidence" value="ECO:0007669"/>
    <property type="project" value="TreeGrafter"/>
</dbReference>
<keyword evidence="8" id="KW-0131">Cell cycle</keyword>
<evidence type="ECO:0000256" key="1">
    <source>
        <dbReference type="ARBA" id="ARBA00004123"/>
    </source>
</evidence>
<feature type="domain" description="E2F/DP family winged-helix DNA-binding" evidence="11">
    <location>
        <begin position="117"/>
        <end position="182"/>
    </location>
</feature>
<evidence type="ECO:0000259" key="11">
    <source>
        <dbReference type="SMART" id="SM01372"/>
    </source>
</evidence>
<reference evidence="13" key="1">
    <citation type="journal article" date="2014" name="Science">
        <title>Ancient hybridizations among the ancestral genomes of bread wheat.</title>
        <authorList>
            <consortium name="International Wheat Genome Sequencing Consortium,"/>
            <person name="Marcussen T."/>
            <person name="Sandve S.R."/>
            <person name="Heier L."/>
            <person name="Spannagl M."/>
            <person name="Pfeifer M."/>
            <person name="Jakobsen K.S."/>
            <person name="Wulff B.B."/>
            <person name="Steuernagel B."/>
            <person name="Mayer K.F."/>
            <person name="Olsen O.A."/>
        </authorList>
    </citation>
    <scope>NUCLEOTIDE SEQUENCE [LARGE SCALE GENOMIC DNA]</scope>
    <source>
        <strain evidence="13">cv. AL8/78</strain>
    </source>
</reference>
<organism evidence="12 13">
    <name type="scientific">Aegilops tauschii subsp. strangulata</name>
    <name type="common">Goatgrass</name>
    <dbReference type="NCBI Taxonomy" id="200361"/>
    <lineage>
        <taxon>Eukaryota</taxon>
        <taxon>Viridiplantae</taxon>
        <taxon>Streptophyta</taxon>
        <taxon>Embryophyta</taxon>
        <taxon>Tracheophyta</taxon>
        <taxon>Spermatophyta</taxon>
        <taxon>Magnoliopsida</taxon>
        <taxon>Liliopsida</taxon>
        <taxon>Poales</taxon>
        <taxon>Poaceae</taxon>
        <taxon>BOP clade</taxon>
        <taxon>Pooideae</taxon>
        <taxon>Triticodae</taxon>
        <taxon>Triticeae</taxon>
        <taxon>Triticinae</taxon>
        <taxon>Aegilops</taxon>
    </lineage>
</organism>
<feature type="compositionally biased region" description="Pro residues" evidence="10">
    <location>
        <begin position="61"/>
        <end position="91"/>
    </location>
</feature>
<dbReference type="Gramene" id="AET7Gv20502700.1">
    <property type="protein sequence ID" value="AET7Gv20502700.1"/>
    <property type="gene ID" value="AET7Gv20502700"/>
</dbReference>
<dbReference type="InterPro" id="IPR015633">
    <property type="entry name" value="E2F"/>
</dbReference>
<evidence type="ECO:0000256" key="2">
    <source>
        <dbReference type="ARBA" id="ARBA00010940"/>
    </source>
</evidence>
<evidence type="ECO:0000256" key="10">
    <source>
        <dbReference type="SAM" id="MobiDB-lite"/>
    </source>
</evidence>
<proteinExistence type="inferred from homology"/>
<evidence type="ECO:0000256" key="5">
    <source>
        <dbReference type="ARBA" id="ARBA00023125"/>
    </source>
</evidence>
<dbReference type="AlphaFoldDB" id="A0A453R8D5"/>
<dbReference type="Proteomes" id="UP000015105">
    <property type="component" value="Chromosome 7D"/>
</dbReference>
<evidence type="ECO:0000313" key="13">
    <source>
        <dbReference type="Proteomes" id="UP000015105"/>
    </source>
</evidence>
<protein>
    <recommendedName>
        <fullName evidence="11">E2F/DP family winged-helix DNA-binding domain-containing protein</fullName>
    </recommendedName>
</protein>
<evidence type="ECO:0000313" key="12">
    <source>
        <dbReference type="EnsemblPlants" id="AET7Gv20502700.1"/>
    </source>
</evidence>
<sequence length="279" mass="30454">SGRRDGRRRGRGQKFENAPPPRAPKRNHSNVLAALPSPPLLHLSKTQPADPITNKQDHKIPPSPPFPPRHPPAMDPAATQPPPPPPPPYLPPRLVIDGAGGGSGAAARACRHHAYSRKQKSLGLLCSNFVALYDRDDVETVGLDDAARRLGVERRRIYDIVNVLESVGILVRRAKNRYTWIGFEGVPAALKELKERTLREMSGLAPPPEEPSAANVSDDEDDDDKLGDADGDADSEKLSQSIDNASDKPDTPMCPRRSGMTDQSLSHWFAVPSDHHVMC</sequence>
<comment type="subcellular location">
    <subcellularLocation>
        <location evidence="1 9">Nucleus</location>
    </subcellularLocation>
</comment>
<dbReference type="GO" id="GO:0000978">
    <property type="term" value="F:RNA polymerase II cis-regulatory region sequence-specific DNA binding"/>
    <property type="evidence" value="ECO:0007669"/>
    <property type="project" value="InterPro"/>
</dbReference>
<feature type="region of interest" description="Disordered" evidence="10">
    <location>
        <begin position="201"/>
        <end position="262"/>
    </location>
</feature>
<keyword evidence="3" id="KW-0678">Repressor</keyword>
<reference evidence="12" key="3">
    <citation type="journal article" date="2017" name="Nature">
        <title>Genome sequence of the progenitor of the wheat D genome Aegilops tauschii.</title>
        <authorList>
            <person name="Luo M.C."/>
            <person name="Gu Y.Q."/>
            <person name="Puiu D."/>
            <person name="Wang H."/>
            <person name="Twardziok S.O."/>
            <person name="Deal K.R."/>
            <person name="Huo N."/>
            <person name="Zhu T."/>
            <person name="Wang L."/>
            <person name="Wang Y."/>
            <person name="McGuire P.E."/>
            <person name="Liu S."/>
            <person name="Long H."/>
            <person name="Ramasamy R.K."/>
            <person name="Rodriguez J.C."/>
            <person name="Van S.L."/>
            <person name="Yuan L."/>
            <person name="Wang Z."/>
            <person name="Xia Z."/>
            <person name="Xiao L."/>
            <person name="Anderson O.D."/>
            <person name="Ouyang S."/>
            <person name="Liang Y."/>
            <person name="Zimin A.V."/>
            <person name="Pertea G."/>
            <person name="Qi P."/>
            <person name="Bennetzen J.L."/>
            <person name="Dai X."/>
            <person name="Dawson M.W."/>
            <person name="Muller H.G."/>
            <person name="Kugler K."/>
            <person name="Rivarola-Duarte L."/>
            <person name="Spannagl M."/>
            <person name="Mayer K.F.X."/>
            <person name="Lu F.H."/>
            <person name="Bevan M.W."/>
            <person name="Leroy P."/>
            <person name="Li P."/>
            <person name="You F.M."/>
            <person name="Sun Q."/>
            <person name="Liu Z."/>
            <person name="Lyons E."/>
            <person name="Wicker T."/>
            <person name="Salzberg S.L."/>
            <person name="Devos K.M."/>
            <person name="Dvorak J."/>
        </authorList>
    </citation>
    <scope>NUCLEOTIDE SEQUENCE [LARGE SCALE GENOMIC DNA]</scope>
    <source>
        <strain evidence="12">cv. AL8/78</strain>
    </source>
</reference>
<accession>A0A453R8D5</accession>
<evidence type="ECO:0000256" key="9">
    <source>
        <dbReference type="RuleBase" id="RU003796"/>
    </source>
</evidence>
<comment type="similarity">
    <text evidence="2 9">Belongs to the E2F/DP family.</text>
</comment>
<reference evidence="13" key="2">
    <citation type="journal article" date="2017" name="Nat. Plants">
        <title>The Aegilops tauschii genome reveals multiple impacts of transposons.</title>
        <authorList>
            <person name="Zhao G."/>
            <person name="Zou C."/>
            <person name="Li K."/>
            <person name="Wang K."/>
            <person name="Li T."/>
            <person name="Gao L."/>
            <person name="Zhang X."/>
            <person name="Wang H."/>
            <person name="Yang Z."/>
            <person name="Liu X."/>
            <person name="Jiang W."/>
            <person name="Mao L."/>
            <person name="Kong X."/>
            <person name="Jiao Y."/>
            <person name="Jia J."/>
        </authorList>
    </citation>
    <scope>NUCLEOTIDE SEQUENCE [LARGE SCALE GENOMIC DNA]</scope>
    <source>
        <strain evidence="13">cv. AL8/78</strain>
    </source>
</reference>
<dbReference type="Pfam" id="PF02319">
    <property type="entry name" value="WHD_E2F_TDP"/>
    <property type="match status" value="1"/>
</dbReference>
<evidence type="ECO:0000256" key="4">
    <source>
        <dbReference type="ARBA" id="ARBA00023015"/>
    </source>
</evidence>
<dbReference type="PANTHER" id="PTHR12081:SF75">
    <property type="entry name" value="OS06G0245900 PROTEIN"/>
    <property type="match status" value="1"/>
</dbReference>
<reference evidence="12" key="4">
    <citation type="submission" date="2019-03" db="UniProtKB">
        <authorList>
            <consortium name="EnsemblPlants"/>
        </authorList>
    </citation>
    <scope>IDENTIFICATION</scope>
</reference>
<keyword evidence="13" id="KW-1185">Reference proteome</keyword>
<keyword evidence="7 9" id="KW-0539">Nucleus</keyword>
<dbReference type="Gene3D" id="1.10.10.10">
    <property type="entry name" value="Winged helix-like DNA-binding domain superfamily/Winged helix DNA-binding domain"/>
    <property type="match status" value="1"/>
</dbReference>
<dbReference type="SMART" id="SM01372">
    <property type="entry name" value="E2F_TDP"/>
    <property type="match status" value="1"/>
</dbReference>
<name>A0A453R8D5_AEGTS</name>
<feature type="compositionally biased region" description="Low complexity" evidence="10">
    <location>
        <begin position="32"/>
        <end position="44"/>
    </location>
</feature>
<evidence type="ECO:0000256" key="3">
    <source>
        <dbReference type="ARBA" id="ARBA00022491"/>
    </source>
</evidence>
<dbReference type="EnsemblPlants" id="AET7Gv20502700.1">
    <property type="protein sequence ID" value="AET7Gv20502700.1"/>
    <property type="gene ID" value="AET7Gv20502700"/>
</dbReference>
<keyword evidence="4 9" id="KW-0805">Transcription regulation</keyword>
<evidence type="ECO:0000256" key="8">
    <source>
        <dbReference type="ARBA" id="ARBA00023306"/>
    </source>
</evidence>
<dbReference type="InterPro" id="IPR036390">
    <property type="entry name" value="WH_DNA-bd_sf"/>
</dbReference>
<dbReference type="FunFam" id="1.10.10.10:FF:000073">
    <property type="entry name" value="E2F transcription factor 8"/>
    <property type="match status" value="1"/>
</dbReference>
<keyword evidence="5 9" id="KW-0238">DNA-binding</keyword>
<feature type="compositionally biased region" description="Acidic residues" evidence="10">
    <location>
        <begin position="217"/>
        <end position="233"/>
    </location>
</feature>
<evidence type="ECO:0000256" key="6">
    <source>
        <dbReference type="ARBA" id="ARBA00023163"/>
    </source>
</evidence>
<feature type="compositionally biased region" description="Basic residues" evidence="10">
    <location>
        <begin position="1"/>
        <end position="12"/>
    </location>
</feature>
<keyword evidence="6 9" id="KW-0804">Transcription</keyword>
<dbReference type="GO" id="GO:0090575">
    <property type="term" value="C:RNA polymerase II transcription regulator complex"/>
    <property type="evidence" value="ECO:0007669"/>
    <property type="project" value="TreeGrafter"/>
</dbReference>
<dbReference type="PANTHER" id="PTHR12081">
    <property type="entry name" value="TRANSCRIPTION FACTOR E2F"/>
    <property type="match status" value="1"/>
</dbReference>
<reference evidence="12" key="5">
    <citation type="journal article" date="2021" name="G3 (Bethesda)">
        <title>Aegilops tauschii genome assembly Aet v5.0 features greater sequence contiguity and improved annotation.</title>
        <authorList>
            <person name="Wang L."/>
            <person name="Zhu T."/>
            <person name="Rodriguez J.C."/>
            <person name="Deal K.R."/>
            <person name="Dubcovsky J."/>
            <person name="McGuire P.E."/>
            <person name="Lux T."/>
            <person name="Spannagl M."/>
            <person name="Mayer K.F.X."/>
            <person name="Baldrich P."/>
            <person name="Meyers B.C."/>
            <person name="Huo N."/>
            <person name="Gu Y.Q."/>
            <person name="Zhou H."/>
            <person name="Devos K.M."/>
            <person name="Bennetzen J.L."/>
            <person name="Unver T."/>
            <person name="Budak H."/>
            <person name="Gulick P.J."/>
            <person name="Galiba G."/>
            <person name="Kalapos B."/>
            <person name="Nelson D.R."/>
            <person name="Li P."/>
            <person name="You F.M."/>
            <person name="Luo M.C."/>
            <person name="Dvorak J."/>
        </authorList>
    </citation>
    <scope>NUCLEOTIDE SEQUENCE [LARGE SCALE GENOMIC DNA]</scope>
    <source>
        <strain evidence="12">cv. AL8/78</strain>
    </source>
</reference>
<dbReference type="InterPro" id="IPR003316">
    <property type="entry name" value="E2F_WHTH_DNA-bd_dom"/>
</dbReference>
<dbReference type="InterPro" id="IPR036388">
    <property type="entry name" value="WH-like_DNA-bd_sf"/>
</dbReference>
<evidence type="ECO:0000256" key="7">
    <source>
        <dbReference type="ARBA" id="ARBA00023242"/>
    </source>
</evidence>
<feature type="region of interest" description="Disordered" evidence="10">
    <location>
        <begin position="1"/>
        <end position="103"/>
    </location>
</feature>